<reference evidence="2" key="1">
    <citation type="journal article" date="2011" name="PLoS Genet.">
        <title>Genomic analysis of the necrotrophic fungal pathogens Sclerotinia sclerotiorum and Botrytis cinerea.</title>
        <authorList>
            <person name="Amselem J."/>
            <person name="Cuomo C.A."/>
            <person name="van Kan J.A."/>
            <person name="Viaud M."/>
            <person name="Benito E.P."/>
            <person name="Couloux A."/>
            <person name="Coutinho P.M."/>
            <person name="de Vries R.P."/>
            <person name="Dyer P.S."/>
            <person name="Fillinger S."/>
            <person name="Fournier E."/>
            <person name="Gout L."/>
            <person name="Hahn M."/>
            <person name="Kohn L."/>
            <person name="Lapalu N."/>
            <person name="Plummer K.M."/>
            <person name="Pradier J.M."/>
            <person name="Quevillon E."/>
            <person name="Sharon A."/>
            <person name="Simon A."/>
            <person name="ten Have A."/>
            <person name="Tudzynski B."/>
            <person name="Tudzynski P."/>
            <person name="Wincker P."/>
            <person name="Andrew M."/>
            <person name="Anthouard V."/>
            <person name="Beever R.E."/>
            <person name="Beffa R."/>
            <person name="Benoit I."/>
            <person name="Bouzid O."/>
            <person name="Brault B."/>
            <person name="Chen Z."/>
            <person name="Choquer M."/>
            <person name="Collemare J."/>
            <person name="Cotton P."/>
            <person name="Danchin E.G."/>
            <person name="Da Silva C."/>
            <person name="Gautier A."/>
            <person name="Giraud C."/>
            <person name="Giraud T."/>
            <person name="Gonzalez C."/>
            <person name="Grossetete S."/>
            <person name="Guldener U."/>
            <person name="Henrissat B."/>
            <person name="Howlett B.J."/>
            <person name="Kodira C."/>
            <person name="Kretschmer M."/>
            <person name="Lappartient A."/>
            <person name="Leroch M."/>
            <person name="Levis C."/>
            <person name="Mauceli E."/>
            <person name="Neuveglise C."/>
            <person name="Oeser B."/>
            <person name="Pearson M."/>
            <person name="Poulain J."/>
            <person name="Poussereau N."/>
            <person name="Quesneville H."/>
            <person name="Rascle C."/>
            <person name="Schumacher J."/>
            <person name="Segurens B."/>
            <person name="Sexton A."/>
            <person name="Silva E."/>
            <person name="Sirven C."/>
            <person name="Soanes D.M."/>
            <person name="Talbot N.J."/>
            <person name="Templeton M."/>
            <person name="Yandava C."/>
            <person name="Yarden O."/>
            <person name="Zeng Q."/>
            <person name="Rollins J.A."/>
            <person name="Lebrun M.H."/>
            <person name="Dickman M."/>
        </authorList>
    </citation>
    <scope>NUCLEOTIDE SEQUENCE [LARGE SCALE GENOMIC DNA]</scope>
    <source>
        <strain evidence="2">T4</strain>
    </source>
</reference>
<proteinExistence type="predicted"/>
<dbReference type="Proteomes" id="UP000008177">
    <property type="component" value="Unplaced contigs"/>
</dbReference>
<name>G2Y008_BOTF4</name>
<dbReference type="HOGENOM" id="CLU_3050054_0_0_1"/>
<protein>
    <submittedName>
        <fullName evidence="1">Uncharacterized protein</fullName>
    </submittedName>
</protein>
<sequence>MKDFIATTSYSLGWSESSVHATELIAAHTTYLGLQLPELSSIEVVRLAIKIPTP</sequence>
<organism evidence="1 2">
    <name type="scientific">Botryotinia fuckeliana (strain T4)</name>
    <name type="common">Noble rot fungus</name>
    <name type="synonym">Botrytis cinerea</name>
    <dbReference type="NCBI Taxonomy" id="999810"/>
    <lineage>
        <taxon>Eukaryota</taxon>
        <taxon>Fungi</taxon>
        <taxon>Dikarya</taxon>
        <taxon>Ascomycota</taxon>
        <taxon>Pezizomycotina</taxon>
        <taxon>Leotiomycetes</taxon>
        <taxon>Helotiales</taxon>
        <taxon>Sclerotiniaceae</taxon>
        <taxon>Botrytis</taxon>
    </lineage>
</organism>
<evidence type="ECO:0000313" key="1">
    <source>
        <dbReference type="EMBL" id="CCD46045.1"/>
    </source>
</evidence>
<dbReference type="InParanoid" id="G2Y008"/>
<evidence type="ECO:0000313" key="2">
    <source>
        <dbReference type="Proteomes" id="UP000008177"/>
    </source>
</evidence>
<dbReference type="EMBL" id="FQ790279">
    <property type="protein sequence ID" value="CCD46045.1"/>
    <property type="molecule type" value="Genomic_DNA"/>
</dbReference>
<dbReference type="AlphaFoldDB" id="G2Y008"/>
<accession>G2Y008</accession>
<gene>
    <name evidence="1" type="ORF">BofuT4_uP119780.1</name>
</gene>